<dbReference type="Gene3D" id="3.40.50.300">
    <property type="entry name" value="P-loop containing nucleotide triphosphate hydrolases"/>
    <property type="match status" value="1"/>
</dbReference>
<dbReference type="Proteomes" id="UP000653305">
    <property type="component" value="Unassembled WGS sequence"/>
</dbReference>
<dbReference type="InterPro" id="IPR027417">
    <property type="entry name" value="P-loop_NTPase"/>
</dbReference>
<organism evidence="1 2">
    <name type="scientific">Phtheirospermum japonicum</name>
    <dbReference type="NCBI Taxonomy" id="374723"/>
    <lineage>
        <taxon>Eukaryota</taxon>
        <taxon>Viridiplantae</taxon>
        <taxon>Streptophyta</taxon>
        <taxon>Embryophyta</taxon>
        <taxon>Tracheophyta</taxon>
        <taxon>Spermatophyta</taxon>
        <taxon>Magnoliopsida</taxon>
        <taxon>eudicotyledons</taxon>
        <taxon>Gunneridae</taxon>
        <taxon>Pentapetalae</taxon>
        <taxon>asterids</taxon>
        <taxon>lamiids</taxon>
        <taxon>Lamiales</taxon>
        <taxon>Orobanchaceae</taxon>
        <taxon>Orobanchaceae incertae sedis</taxon>
        <taxon>Phtheirospermum</taxon>
    </lineage>
</organism>
<gene>
    <name evidence="1" type="ORF">PHJA_002099100</name>
</gene>
<dbReference type="EMBL" id="BMAC01000580">
    <property type="protein sequence ID" value="GFP99550.1"/>
    <property type="molecule type" value="Genomic_DNA"/>
</dbReference>
<dbReference type="GO" id="GO:0003677">
    <property type="term" value="F:DNA binding"/>
    <property type="evidence" value="ECO:0007669"/>
    <property type="project" value="UniProtKB-KW"/>
</dbReference>
<protein>
    <submittedName>
        <fullName evidence="1">DNA-binding protein smubp-2</fullName>
    </submittedName>
</protein>
<dbReference type="OrthoDB" id="6513042at2759"/>
<evidence type="ECO:0000313" key="1">
    <source>
        <dbReference type="EMBL" id="GFP99550.1"/>
    </source>
</evidence>
<dbReference type="AlphaFoldDB" id="A0A830CII5"/>
<reference evidence="1" key="1">
    <citation type="submission" date="2020-07" db="EMBL/GenBank/DDBJ databases">
        <title>Ethylene signaling mediates host invasion by parasitic plants.</title>
        <authorList>
            <person name="Yoshida S."/>
        </authorList>
    </citation>
    <scope>NUCLEOTIDE SEQUENCE</scope>
    <source>
        <strain evidence="1">Okayama</strain>
    </source>
</reference>
<evidence type="ECO:0000313" key="2">
    <source>
        <dbReference type="Proteomes" id="UP000653305"/>
    </source>
</evidence>
<sequence length="262" mass="28429">MNTTAVLESPATISFTEYLSTTISTVNPPPPPLPGLGIHGIEETQTGLGYRQLLHGEAVASSMALNSKLLKAKNRNTKGDLRKELKTIQRRKLDVFSFDLVIIDEAAQALEIARWICSFEVPPTIQSVQSVEAEKKGLGRTLFERLADLYGDDVISMLTVQYHHTLYELEDVKKSPWSEPTLLIVDTAGVWVGVGVGMGMGRRLAEHLTNIVKHNGGKVQYGGGAHGQIIGKGTLNVEGLPKLQNVLLVKGLAANLISISQL</sequence>
<proteinExistence type="predicted"/>
<accession>A0A830CII5</accession>
<comment type="caution">
    <text evidence="1">The sequence shown here is derived from an EMBL/GenBank/DDBJ whole genome shotgun (WGS) entry which is preliminary data.</text>
</comment>
<name>A0A830CII5_9LAMI</name>
<keyword evidence="1" id="KW-0238">DNA-binding</keyword>
<keyword evidence="2" id="KW-1185">Reference proteome</keyword>